<dbReference type="RefSeq" id="WP_054340303.1">
    <property type="nucleotide sequence ID" value="NZ_FTOE01000005.1"/>
</dbReference>
<feature type="transmembrane region" description="Helical" evidence="1">
    <location>
        <begin position="58"/>
        <end position="80"/>
    </location>
</feature>
<evidence type="ECO:0000256" key="1">
    <source>
        <dbReference type="SAM" id="Phobius"/>
    </source>
</evidence>
<dbReference type="AlphaFoldDB" id="A0A1N7M905"/>
<organism evidence="2 3">
    <name type="scientific">Neptunomonas antarctica</name>
    <dbReference type="NCBI Taxonomy" id="619304"/>
    <lineage>
        <taxon>Bacteria</taxon>
        <taxon>Pseudomonadati</taxon>
        <taxon>Pseudomonadota</taxon>
        <taxon>Gammaproteobacteria</taxon>
        <taxon>Oceanospirillales</taxon>
        <taxon>Oceanospirillaceae</taxon>
        <taxon>Neptunomonas</taxon>
    </lineage>
</organism>
<evidence type="ECO:0000313" key="3">
    <source>
        <dbReference type="Proteomes" id="UP000185999"/>
    </source>
</evidence>
<name>A0A1N7M905_9GAMM</name>
<reference evidence="3" key="1">
    <citation type="submission" date="2017-01" db="EMBL/GenBank/DDBJ databases">
        <authorList>
            <person name="Varghese N."/>
            <person name="Submissions S."/>
        </authorList>
    </citation>
    <scope>NUCLEOTIDE SEQUENCE [LARGE SCALE GENOMIC DNA]</scope>
    <source>
        <strain evidence="3">DSM 22306</strain>
    </source>
</reference>
<keyword evidence="3" id="KW-1185">Reference proteome</keyword>
<dbReference type="STRING" id="619304.SAMN05421760_105278"/>
<feature type="transmembrane region" description="Helical" evidence="1">
    <location>
        <begin position="21"/>
        <end position="46"/>
    </location>
</feature>
<keyword evidence="1" id="KW-0472">Membrane</keyword>
<dbReference type="Proteomes" id="UP000185999">
    <property type="component" value="Unassembled WGS sequence"/>
</dbReference>
<accession>A0A1N7M905</accession>
<keyword evidence="1" id="KW-1133">Transmembrane helix</keyword>
<keyword evidence="1" id="KW-0812">Transmembrane</keyword>
<evidence type="ECO:0000313" key="2">
    <source>
        <dbReference type="EMBL" id="SIS82578.1"/>
    </source>
</evidence>
<gene>
    <name evidence="2" type="ORF">SAMN05421760_105278</name>
</gene>
<sequence length="98" mass="10795">MAAIFFDLLIAHLIANKQNSLWVQVPLVIVGGITASCLGAYILYLLPDDLFMETARQSAVRAISGLLPHMLITTVFFIIFKTRKSKINNAASTDDVRS</sequence>
<dbReference type="EMBL" id="FTOE01000005">
    <property type="protein sequence ID" value="SIS82578.1"/>
    <property type="molecule type" value="Genomic_DNA"/>
</dbReference>
<proteinExistence type="predicted"/>
<protein>
    <submittedName>
        <fullName evidence="2">Uncharacterized protein</fullName>
    </submittedName>
</protein>